<dbReference type="EMBL" id="QFFZ01000101">
    <property type="protein sequence ID" value="TEB06384.1"/>
    <property type="molecule type" value="Genomic_DNA"/>
</dbReference>
<dbReference type="Proteomes" id="UP000297597">
    <property type="component" value="Unassembled WGS sequence"/>
</dbReference>
<evidence type="ECO:0000313" key="2">
    <source>
        <dbReference type="Proteomes" id="UP000297597"/>
    </source>
</evidence>
<reference evidence="1 2" key="1">
    <citation type="journal article" date="2018" name="Environ. Microbiol.">
        <title>Novel energy conservation strategies and behaviour of Pelotomaculum schinkii driving syntrophic propionate catabolism.</title>
        <authorList>
            <person name="Hidalgo-Ahumada C.A.P."/>
            <person name="Nobu M.K."/>
            <person name="Narihiro T."/>
            <person name="Tamaki H."/>
            <person name="Liu W.T."/>
            <person name="Kamagata Y."/>
            <person name="Stams A.J.M."/>
            <person name="Imachi H."/>
            <person name="Sousa D.Z."/>
        </authorList>
    </citation>
    <scope>NUCLEOTIDE SEQUENCE [LARGE SCALE GENOMIC DNA]</scope>
    <source>
        <strain evidence="1 2">MGP</strain>
    </source>
</reference>
<keyword evidence="2" id="KW-1185">Reference proteome</keyword>
<evidence type="ECO:0000313" key="1">
    <source>
        <dbReference type="EMBL" id="TEB06384.1"/>
    </source>
</evidence>
<protein>
    <submittedName>
        <fullName evidence="1">Uncharacterized protein</fullName>
    </submittedName>
</protein>
<gene>
    <name evidence="1" type="ORF">Pmgp_03760</name>
</gene>
<dbReference type="RefSeq" id="WP_134216180.1">
    <property type="nucleotide sequence ID" value="NZ_QFFZ01000101.1"/>
</dbReference>
<sequence length="81" mass="8934">MLTMQEFCTPQSFACLVCHLLVQIIQPDCRYCEADADTIFIQGSDSEGNILSLKYNVPSMVVIIEGAITHKQVIQSVLQGS</sequence>
<comment type="caution">
    <text evidence="1">The sequence shown here is derived from an EMBL/GenBank/DDBJ whole genome shotgun (WGS) entry which is preliminary data.</text>
</comment>
<name>A0A4Y7RBM3_9FIRM</name>
<dbReference type="AlphaFoldDB" id="A0A4Y7RBM3"/>
<proteinExistence type="predicted"/>
<organism evidence="1 2">
    <name type="scientific">Pelotomaculum propionicicum</name>
    <dbReference type="NCBI Taxonomy" id="258475"/>
    <lineage>
        <taxon>Bacteria</taxon>
        <taxon>Bacillati</taxon>
        <taxon>Bacillota</taxon>
        <taxon>Clostridia</taxon>
        <taxon>Eubacteriales</taxon>
        <taxon>Desulfotomaculaceae</taxon>
        <taxon>Pelotomaculum</taxon>
    </lineage>
</organism>
<accession>A0A4Y7RBM3</accession>